<evidence type="ECO:0000313" key="4">
    <source>
        <dbReference type="Proteomes" id="UP000530234"/>
    </source>
</evidence>
<dbReference type="RefSeq" id="WP_323385445.1">
    <property type="nucleotide sequence ID" value="NZ_VKHS01000989.1"/>
</dbReference>
<evidence type="ECO:0000313" key="3">
    <source>
        <dbReference type="EMBL" id="MBB0232520.1"/>
    </source>
</evidence>
<protein>
    <submittedName>
        <fullName evidence="3">Uncharacterized protein</fullName>
    </submittedName>
</protein>
<keyword evidence="4" id="KW-1185">Reference proteome</keyword>
<keyword evidence="2" id="KW-0812">Transmembrane</keyword>
<dbReference type="Proteomes" id="UP000530234">
    <property type="component" value="Unassembled WGS sequence"/>
</dbReference>
<dbReference type="AlphaFoldDB" id="A0A7W3XYU2"/>
<keyword evidence="2" id="KW-1133">Transmembrane helix</keyword>
<name>A0A7W3XYU2_9ACTN</name>
<feature type="region of interest" description="Disordered" evidence="1">
    <location>
        <begin position="1"/>
        <end position="41"/>
    </location>
</feature>
<feature type="transmembrane region" description="Helical" evidence="2">
    <location>
        <begin position="234"/>
        <end position="252"/>
    </location>
</feature>
<feature type="transmembrane region" description="Helical" evidence="2">
    <location>
        <begin position="287"/>
        <end position="309"/>
    </location>
</feature>
<dbReference type="InterPro" id="IPR046264">
    <property type="entry name" value="DUF6297"/>
</dbReference>
<feature type="transmembrane region" description="Helical" evidence="2">
    <location>
        <begin position="64"/>
        <end position="85"/>
    </location>
</feature>
<keyword evidence="2" id="KW-0472">Membrane</keyword>
<proteinExistence type="predicted"/>
<organism evidence="3 4">
    <name type="scientific">Streptomyces calidiresistens</name>
    <dbReference type="NCBI Taxonomy" id="1485586"/>
    <lineage>
        <taxon>Bacteria</taxon>
        <taxon>Bacillati</taxon>
        <taxon>Actinomycetota</taxon>
        <taxon>Actinomycetes</taxon>
        <taxon>Kitasatosporales</taxon>
        <taxon>Streptomycetaceae</taxon>
        <taxon>Streptomyces</taxon>
    </lineage>
</organism>
<evidence type="ECO:0000256" key="1">
    <source>
        <dbReference type="SAM" id="MobiDB-lite"/>
    </source>
</evidence>
<feature type="non-terminal residue" evidence="3">
    <location>
        <position position="351"/>
    </location>
</feature>
<dbReference type="Pfam" id="PF19814">
    <property type="entry name" value="DUF6297"/>
    <property type="match status" value="1"/>
</dbReference>
<feature type="transmembrane region" description="Helical" evidence="2">
    <location>
        <begin position="189"/>
        <end position="213"/>
    </location>
</feature>
<accession>A0A7W3XYU2</accession>
<reference evidence="4" key="1">
    <citation type="submission" date="2019-10" db="EMBL/GenBank/DDBJ databases">
        <title>Streptomyces sp. nov., a novel actinobacterium isolated from alkaline environment.</title>
        <authorList>
            <person name="Golinska P."/>
        </authorList>
    </citation>
    <scope>NUCLEOTIDE SEQUENCE [LARGE SCALE GENOMIC DNA]</scope>
    <source>
        <strain evidence="4">DSM 42108</strain>
    </source>
</reference>
<comment type="caution">
    <text evidence="3">The sequence shown here is derived from an EMBL/GenBank/DDBJ whole genome shotgun (WGS) entry which is preliminary data.</text>
</comment>
<feature type="transmembrane region" description="Helical" evidence="2">
    <location>
        <begin position="105"/>
        <end position="125"/>
    </location>
</feature>
<evidence type="ECO:0000256" key="2">
    <source>
        <dbReference type="SAM" id="Phobius"/>
    </source>
</evidence>
<feature type="compositionally biased region" description="Pro residues" evidence="1">
    <location>
        <begin position="1"/>
        <end position="14"/>
    </location>
</feature>
<sequence length="351" mass="35985">MTGTPAPPTAPVPGPAGSSGPFDPPSPFDPPADTGREAVRRRTAGVRALLRRARAETRRARRRSVLYTAYCTVLLGALWGVPPLWAVVRAGTGGRLDGPVTDHVLAALPSLLPALWAAAVLALVLRGVRWGPPAPDRATIAWLLAHPLDRRALLMPRWVVSVALATAATAAVGALGGLLVFALGAGGPVAAPLAGALAGGSAGCVGTCLAVPAQRVATLAPTRHRRIVRAARGGATLLALPFLAGALGTGAGGSEGAARWIPAWSGPWGWATLPLTTGPDTPLGGGWGLPVTGGVLTLATLVAVAVWAARGIDRIPTRLLRERAETAPRVRAARYTLDLRAARMAARPPRR</sequence>
<gene>
    <name evidence="3" type="ORF">FOE67_24310</name>
</gene>
<dbReference type="EMBL" id="VKHS01000989">
    <property type="protein sequence ID" value="MBB0232520.1"/>
    <property type="molecule type" value="Genomic_DNA"/>
</dbReference>
<feature type="transmembrane region" description="Helical" evidence="2">
    <location>
        <begin position="158"/>
        <end position="183"/>
    </location>
</feature>